<organism evidence="1 2">
    <name type="scientific">Paracoccus simplex</name>
    <dbReference type="NCBI Taxonomy" id="2086346"/>
    <lineage>
        <taxon>Bacteria</taxon>
        <taxon>Pseudomonadati</taxon>
        <taxon>Pseudomonadota</taxon>
        <taxon>Alphaproteobacteria</taxon>
        <taxon>Rhodobacterales</taxon>
        <taxon>Paracoccaceae</taxon>
        <taxon>Paracoccus</taxon>
    </lineage>
</organism>
<keyword evidence="2" id="KW-1185">Reference proteome</keyword>
<dbReference type="EMBL" id="JBHRXE010000017">
    <property type="protein sequence ID" value="MFC3569284.1"/>
    <property type="molecule type" value="Genomic_DNA"/>
</dbReference>
<evidence type="ECO:0000313" key="2">
    <source>
        <dbReference type="Proteomes" id="UP001595596"/>
    </source>
</evidence>
<dbReference type="RefSeq" id="WP_379029059.1">
    <property type="nucleotide sequence ID" value="NZ_JBHRXE010000017.1"/>
</dbReference>
<comment type="caution">
    <text evidence="1">The sequence shown here is derived from an EMBL/GenBank/DDBJ whole genome shotgun (WGS) entry which is preliminary data.</text>
</comment>
<dbReference type="Proteomes" id="UP001595596">
    <property type="component" value="Unassembled WGS sequence"/>
</dbReference>
<accession>A0ABV7S0W1</accession>
<protein>
    <submittedName>
        <fullName evidence="1">Uncharacterized protein</fullName>
    </submittedName>
</protein>
<evidence type="ECO:0000313" key="1">
    <source>
        <dbReference type="EMBL" id="MFC3569284.1"/>
    </source>
</evidence>
<proteinExistence type="predicted"/>
<reference evidence="2" key="1">
    <citation type="journal article" date="2019" name="Int. J. Syst. Evol. Microbiol.">
        <title>The Global Catalogue of Microorganisms (GCM) 10K type strain sequencing project: providing services to taxonomists for standard genome sequencing and annotation.</title>
        <authorList>
            <consortium name="The Broad Institute Genomics Platform"/>
            <consortium name="The Broad Institute Genome Sequencing Center for Infectious Disease"/>
            <person name="Wu L."/>
            <person name="Ma J."/>
        </authorList>
    </citation>
    <scope>NUCLEOTIDE SEQUENCE [LARGE SCALE GENOMIC DNA]</scope>
    <source>
        <strain evidence="2">VKM B-3226</strain>
    </source>
</reference>
<sequence length="57" mass="5917">MPILAVGNPAMHIHVPYGGINAARFAAATIPCSAPAGMISQFLAEFGTKNSVNMMDI</sequence>
<gene>
    <name evidence="1" type="ORF">ACFOMP_07460</name>
</gene>
<name>A0ABV7S0W1_9RHOB</name>